<proteinExistence type="predicted"/>
<evidence type="ECO:0000313" key="2">
    <source>
        <dbReference type="EMBL" id="CAE0406677.1"/>
    </source>
</evidence>
<dbReference type="EMBL" id="HBIM01005312">
    <property type="protein sequence ID" value="CAE0406677.1"/>
    <property type="molecule type" value="Transcribed_RNA"/>
</dbReference>
<dbReference type="AlphaFoldDB" id="A0A7S3L4H1"/>
<feature type="region of interest" description="Disordered" evidence="1">
    <location>
        <begin position="1"/>
        <end position="63"/>
    </location>
</feature>
<reference evidence="2" key="1">
    <citation type="submission" date="2021-01" db="EMBL/GenBank/DDBJ databases">
        <authorList>
            <person name="Corre E."/>
            <person name="Pelletier E."/>
            <person name="Niang G."/>
            <person name="Scheremetjew M."/>
            <person name="Finn R."/>
            <person name="Kale V."/>
            <person name="Holt S."/>
            <person name="Cochrane G."/>
            <person name="Meng A."/>
            <person name="Brown T."/>
            <person name="Cohen L."/>
        </authorList>
    </citation>
    <scope>NUCLEOTIDE SEQUENCE</scope>
    <source>
        <strain evidence="2">CCMP127</strain>
    </source>
</reference>
<feature type="compositionally biased region" description="Low complexity" evidence="1">
    <location>
        <begin position="25"/>
        <end position="38"/>
    </location>
</feature>
<gene>
    <name evidence="2" type="ORF">ACOF00016_LOCUS4521</name>
</gene>
<name>A0A7S3L4H1_9STRA</name>
<accession>A0A7S3L4H1</accession>
<organism evidence="2">
    <name type="scientific">Amphora coffeiformis</name>
    <dbReference type="NCBI Taxonomy" id="265554"/>
    <lineage>
        <taxon>Eukaryota</taxon>
        <taxon>Sar</taxon>
        <taxon>Stramenopiles</taxon>
        <taxon>Ochrophyta</taxon>
        <taxon>Bacillariophyta</taxon>
        <taxon>Bacillariophyceae</taxon>
        <taxon>Bacillariophycidae</taxon>
        <taxon>Thalassiophysales</taxon>
        <taxon>Catenulaceae</taxon>
        <taxon>Amphora</taxon>
    </lineage>
</organism>
<protein>
    <submittedName>
        <fullName evidence="2">Uncharacterized protein</fullName>
    </submittedName>
</protein>
<evidence type="ECO:0000256" key="1">
    <source>
        <dbReference type="SAM" id="MobiDB-lite"/>
    </source>
</evidence>
<sequence>MPVPKVKTRFSGRNEANEENPDIQRPGGPSSSSSVPRPTLLGAGSPQLPAVPTDGNDYSLFPPRPRRLWKVSDTRLNALPAGYPPVDPRCSIYVADAPPSVVAVRIAEALRRLSVAVEYDEETPCATCWTADRCHFVVQLWQGPKNAFSVRAPEIPDLSAGILVEGMRLSGSVITFHRMIRSVLAAAISHDTGDDRRKPYQSDPLEFPRWNLTEPQLIPGDDDNRDYLTTTFESLEDAANLLEKDRHDAQTIGMERLVHLTDIHGVGVEVAIIAAQSLLGVPPVEEPSILMLNMHKDWMMGLLVQRRLPNEKGTAVDKAEVAPTQQGAASRASRFACAIPKQGSLTHDTGETTTANDEDNESARVEALLQQMREERALTGDANHAGRLRGLLMRVWANSLQVLHKHDNIALTTLLQHQTDITSREFVDALLEDAEGCSRPPLAAVMGTSLATPHESVWALVCLRILSQHSTVARRHLEKTSYAGVLEKAVLVGSALHGVLQKEAKSALRVWSEKRA</sequence>
<feature type="compositionally biased region" description="Basic residues" evidence="1">
    <location>
        <begin position="1"/>
        <end position="10"/>
    </location>
</feature>